<feature type="transmembrane region" description="Helical" evidence="1">
    <location>
        <begin position="73"/>
        <end position="96"/>
    </location>
</feature>
<reference evidence="4" key="1">
    <citation type="journal article" date="2019" name="Int. J. Syst. Evol. Microbiol.">
        <title>The Global Catalogue of Microorganisms (GCM) 10K type strain sequencing project: providing services to taxonomists for standard genome sequencing and annotation.</title>
        <authorList>
            <consortium name="The Broad Institute Genomics Platform"/>
            <consortium name="The Broad Institute Genome Sequencing Center for Infectious Disease"/>
            <person name="Wu L."/>
            <person name="Ma J."/>
        </authorList>
    </citation>
    <scope>NUCLEOTIDE SEQUENCE [LARGE SCALE GENOMIC DNA]</scope>
    <source>
        <strain evidence="4">NBRC 113072</strain>
    </source>
</reference>
<dbReference type="Proteomes" id="UP001157126">
    <property type="component" value="Unassembled WGS sequence"/>
</dbReference>
<evidence type="ECO:0000313" key="4">
    <source>
        <dbReference type="Proteomes" id="UP001157126"/>
    </source>
</evidence>
<evidence type="ECO:0000259" key="2">
    <source>
        <dbReference type="Pfam" id="PF06724"/>
    </source>
</evidence>
<keyword evidence="1" id="KW-0472">Membrane</keyword>
<feature type="domain" description="DUF1206" evidence="2">
    <location>
        <begin position="113"/>
        <end position="182"/>
    </location>
</feature>
<keyword evidence="4" id="KW-1185">Reference proteome</keyword>
<feature type="transmembrane region" description="Helical" evidence="1">
    <location>
        <begin position="34"/>
        <end position="53"/>
    </location>
</feature>
<dbReference type="EMBL" id="BSUO01000001">
    <property type="protein sequence ID" value="GMA39157.1"/>
    <property type="molecule type" value="Genomic_DNA"/>
</dbReference>
<keyword evidence="1" id="KW-1133">Transmembrane helix</keyword>
<evidence type="ECO:0000256" key="1">
    <source>
        <dbReference type="SAM" id="Phobius"/>
    </source>
</evidence>
<feature type="domain" description="DUF1206" evidence="2">
    <location>
        <begin position="202"/>
        <end position="268"/>
    </location>
</feature>
<comment type="caution">
    <text evidence="3">The sequence shown here is derived from an EMBL/GenBank/DDBJ whole genome shotgun (WGS) entry which is preliminary data.</text>
</comment>
<feature type="domain" description="DUF1206" evidence="2">
    <location>
        <begin position="32"/>
        <end position="99"/>
    </location>
</feature>
<feature type="transmembrane region" description="Helical" evidence="1">
    <location>
        <begin position="159"/>
        <end position="177"/>
    </location>
</feature>
<evidence type="ECO:0000313" key="3">
    <source>
        <dbReference type="EMBL" id="GMA39157.1"/>
    </source>
</evidence>
<gene>
    <name evidence="3" type="ORF">GCM10025883_12020</name>
</gene>
<feature type="transmembrane region" description="Helical" evidence="1">
    <location>
        <begin position="117"/>
        <end position="134"/>
    </location>
</feature>
<protein>
    <recommendedName>
        <fullName evidence="2">DUF1206 domain-containing protein</fullName>
    </recommendedName>
</protein>
<sequence>MNTSDPRAAAAGAGRQARRLADHPMLEKGARLGFVMNGLLHVLIAVIALRVAVGGSGGEQADQSGALAMLRDAPFGSVLVWLMVIGLLALGLLLLTQAVLPAFGTDAKERAKAGAKGVVYLAVAATAFGFARGTKGEESSAQDSQQATSTLMGMPGGRILVGVLGVAVLGFGLYYAYRGWSRRFTESLEAHPGEWPVRMGVAGYVAKGLALAIVGILFVTAAVTLDAETSSGLDGALRSLRDQPFGAVLLGLIALGLAAFGVWCFFRAKHEDL</sequence>
<organism evidence="3 4">
    <name type="scientific">Mobilicoccus caccae</name>
    <dbReference type="NCBI Taxonomy" id="1859295"/>
    <lineage>
        <taxon>Bacteria</taxon>
        <taxon>Bacillati</taxon>
        <taxon>Actinomycetota</taxon>
        <taxon>Actinomycetes</taxon>
        <taxon>Micrococcales</taxon>
        <taxon>Dermatophilaceae</taxon>
        <taxon>Mobilicoccus</taxon>
    </lineage>
</organism>
<dbReference type="RefSeq" id="WP_284303131.1">
    <property type="nucleotide sequence ID" value="NZ_BSUO01000001.1"/>
</dbReference>
<name>A0ABQ6IR07_9MICO</name>
<feature type="transmembrane region" description="Helical" evidence="1">
    <location>
        <begin position="245"/>
        <end position="266"/>
    </location>
</feature>
<keyword evidence="1" id="KW-0812">Transmembrane</keyword>
<feature type="transmembrane region" description="Helical" evidence="1">
    <location>
        <begin position="204"/>
        <end position="225"/>
    </location>
</feature>
<accession>A0ABQ6IR07</accession>
<dbReference type="Pfam" id="PF06724">
    <property type="entry name" value="DUF1206"/>
    <property type="match status" value="3"/>
</dbReference>
<dbReference type="InterPro" id="IPR009597">
    <property type="entry name" value="DUF1206"/>
</dbReference>
<proteinExistence type="predicted"/>